<evidence type="ECO:0000313" key="4">
    <source>
        <dbReference type="Proteomes" id="UP000597617"/>
    </source>
</evidence>
<dbReference type="PANTHER" id="PTHR46889">
    <property type="entry name" value="TRANSPOSASE INSF FOR INSERTION SEQUENCE IS3B-RELATED"/>
    <property type="match status" value="1"/>
</dbReference>
<dbReference type="Pfam" id="PF13276">
    <property type="entry name" value="HTH_21"/>
    <property type="match status" value="1"/>
</dbReference>
<evidence type="ECO:0000313" key="3">
    <source>
        <dbReference type="EMBL" id="MBF9240019.1"/>
    </source>
</evidence>
<name>A0ABS0IPM2_9BACT</name>
<dbReference type="InterPro" id="IPR025948">
    <property type="entry name" value="HTH-like_dom"/>
</dbReference>
<feature type="region of interest" description="Disordered" evidence="1">
    <location>
        <begin position="99"/>
        <end position="127"/>
    </location>
</feature>
<dbReference type="Proteomes" id="UP000597617">
    <property type="component" value="Unassembled WGS sequence"/>
</dbReference>
<dbReference type="EMBL" id="JADQDQ010000028">
    <property type="protein sequence ID" value="MBF9240019.1"/>
    <property type="molecule type" value="Genomic_DNA"/>
</dbReference>
<organism evidence="3 4">
    <name type="scientific">Hymenobacter jeongseonensis</name>
    <dbReference type="NCBI Taxonomy" id="2791027"/>
    <lineage>
        <taxon>Bacteria</taxon>
        <taxon>Pseudomonadati</taxon>
        <taxon>Bacteroidota</taxon>
        <taxon>Cytophagia</taxon>
        <taxon>Cytophagales</taxon>
        <taxon>Hymenobacteraceae</taxon>
        <taxon>Hymenobacter</taxon>
    </lineage>
</organism>
<feature type="domain" description="HTH-like" evidence="2">
    <location>
        <begin position="54"/>
        <end position="100"/>
    </location>
</feature>
<dbReference type="PANTHER" id="PTHR46889:SF4">
    <property type="entry name" value="TRANSPOSASE INSO FOR INSERTION SEQUENCE ELEMENT IS911B-RELATED"/>
    <property type="match status" value="1"/>
</dbReference>
<gene>
    <name evidence="3" type="ORF">I2I05_21695</name>
</gene>
<accession>A0ABS0IPM2</accession>
<reference evidence="3 4" key="1">
    <citation type="submission" date="2020-11" db="EMBL/GenBank/DDBJ databases">
        <authorList>
            <person name="Kim M.K."/>
        </authorList>
    </citation>
    <scope>NUCLEOTIDE SEQUENCE [LARGE SCALE GENOMIC DNA]</scope>
    <source>
        <strain evidence="3 4">BT683</strain>
    </source>
</reference>
<sequence>MSRYRFIKAQRGHYSVRLLCQLVQVTASGYYAWQQTQQQAASKSEPAWETALVKVFGVHKRCYGSRRLRAELRRKGYRVGRQRLRTAMRRRGLHTLQPKAFTPRTSDSTHGQRCAPNRLLDQPKPTQANRVWVSDSRICRWPMASGSYPVGPTCAPFKTWPASRWWAGRSGPPYPKNWLPAH</sequence>
<evidence type="ECO:0000259" key="2">
    <source>
        <dbReference type="Pfam" id="PF13276"/>
    </source>
</evidence>
<protein>
    <submittedName>
        <fullName evidence="3">IS3 family transposase</fullName>
    </submittedName>
</protein>
<evidence type="ECO:0000256" key="1">
    <source>
        <dbReference type="SAM" id="MobiDB-lite"/>
    </source>
</evidence>
<proteinExistence type="predicted"/>
<comment type="caution">
    <text evidence="3">The sequence shown here is derived from an EMBL/GenBank/DDBJ whole genome shotgun (WGS) entry which is preliminary data.</text>
</comment>
<dbReference type="InterPro" id="IPR050900">
    <property type="entry name" value="Transposase_IS3/IS150/IS904"/>
</dbReference>
<keyword evidence="4" id="KW-1185">Reference proteome</keyword>